<feature type="compositionally biased region" description="Acidic residues" evidence="6">
    <location>
        <begin position="224"/>
        <end position="242"/>
    </location>
</feature>
<evidence type="ECO:0000256" key="6">
    <source>
        <dbReference type="SAM" id="MobiDB-lite"/>
    </source>
</evidence>
<evidence type="ECO:0000256" key="4">
    <source>
        <dbReference type="ARBA" id="ARBA00023163"/>
    </source>
</evidence>
<dbReference type="EMBL" id="FQ311472">
    <property type="protein sequence ID" value="CBQ73361.1"/>
    <property type="molecule type" value="Genomic_DNA"/>
</dbReference>
<feature type="region of interest" description="Disordered" evidence="6">
    <location>
        <begin position="293"/>
        <end position="389"/>
    </location>
</feature>
<evidence type="ECO:0008006" key="9">
    <source>
        <dbReference type="Google" id="ProtNLM"/>
    </source>
</evidence>
<feature type="region of interest" description="Disordered" evidence="6">
    <location>
        <begin position="74"/>
        <end position="102"/>
    </location>
</feature>
<evidence type="ECO:0000256" key="1">
    <source>
        <dbReference type="ARBA" id="ARBA00004123"/>
    </source>
</evidence>
<evidence type="ECO:0000313" key="7">
    <source>
        <dbReference type="EMBL" id="CBQ73361.1"/>
    </source>
</evidence>
<evidence type="ECO:0000313" key="8">
    <source>
        <dbReference type="Proteomes" id="UP000008867"/>
    </source>
</evidence>
<dbReference type="PANTHER" id="PTHR13556">
    <property type="entry name" value="TRANSCRIPTIONAL ADAPTER 3-RELATED"/>
    <property type="match status" value="1"/>
</dbReference>
<dbReference type="Pfam" id="PF10198">
    <property type="entry name" value="Ada3"/>
    <property type="match status" value="1"/>
</dbReference>
<feature type="compositionally biased region" description="Low complexity" evidence="6">
    <location>
        <begin position="184"/>
        <end position="197"/>
    </location>
</feature>
<keyword evidence="8" id="KW-1185">Reference proteome</keyword>
<evidence type="ECO:0000256" key="3">
    <source>
        <dbReference type="ARBA" id="ARBA00023015"/>
    </source>
</evidence>
<organism evidence="7 8">
    <name type="scientific">Sporisorium reilianum (strain SRZ2)</name>
    <name type="common">Maize head smut fungus</name>
    <dbReference type="NCBI Taxonomy" id="999809"/>
    <lineage>
        <taxon>Eukaryota</taxon>
        <taxon>Fungi</taxon>
        <taxon>Dikarya</taxon>
        <taxon>Basidiomycota</taxon>
        <taxon>Ustilaginomycotina</taxon>
        <taxon>Ustilaginomycetes</taxon>
        <taxon>Ustilaginales</taxon>
        <taxon>Ustilaginaceae</taxon>
        <taxon>Sporisorium</taxon>
    </lineage>
</organism>
<proteinExistence type="inferred from homology"/>
<dbReference type="HOGENOM" id="CLU_311712_0_0_1"/>
<evidence type="ECO:0000256" key="5">
    <source>
        <dbReference type="ARBA" id="ARBA00023242"/>
    </source>
</evidence>
<dbReference type="VEuPathDB" id="FungiDB:sr14020"/>
<comment type="similarity">
    <text evidence="2">Belongs to the NGG1 family.</text>
</comment>
<feature type="region of interest" description="Disordered" evidence="6">
    <location>
        <begin position="445"/>
        <end position="492"/>
    </location>
</feature>
<feature type="region of interest" description="Disordered" evidence="6">
    <location>
        <begin position="653"/>
        <end position="706"/>
    </location>
</feature>
<feature type="compositionally biased region" description="Low complexity" evidence="6">
    <location>
        <begin position="16"/>
        <end position="31"/>
    </location>
</feature>
<protein>
    <recommendedName>
        <fullName evidence="9">NGG1-general transcriptional adaptor or co-activator</fullName>
    </recommendedName>
</protein>
<evidence type="ECO:0000256" key="2">
    <source>
        <dbReference type="ARBA" id="ARBA00005330"/>
    </source>
</evidence>
<feature type="compositionally biased region" description="Basic and acidic residues" evidence="6">
    <location>
        <begin position="74"/>
        <end position="87"/>
    </location>
</feature>
<accession>E7A1K4</accession>
<dbReference type="GO" id="GO:0000124">
    <property type="term" value="C:SAGA complex"/>
    <property type="evidence" value="ECO:0007669"/>
    <property type="project" value="TreeGrafter"/>
</dbReference>
<dbReference type="Proteomes" id="UP000008867">
    <property type="component" value="Chromosome 7"/>
</dbReference>
<feature type="region of interest" description="Disordered" evidence="6">
    <location>
        <begin position="1"/>
        <end position="31"/>
    </location>
</feature>
<feature type="region of interest" description="Disordered" evidence="6">
    <location>
        <begin position="595"/>
        <end position="618"/>
    </location>
</feature>
<dbReference type="InterPro" id="IPR019340">
    <property type="entry name" value="Histone_AcTrfase_su3"/>
</dbReference>
<name>E7A1K4_SPORE</name>
<feature type="region of interest" description="Disordered" evidence="6">
    <location>
        <begin position="818"/>
        <end position="866"/>
    </location>
</feature>
<keyword evidence="4" id="KW-0804">Transcription</keyword>
<feature type="compositionally biased region" description="Polar residues" evidence="6">
    <location>
        <begin position="366"/>
        <end position="375"/>
    </location>
</feature>
<comment type="subcellular location">
    <subcellularLocation>
        <location evidence="1">Nucleus</location>
    </subcellularLocation>
</comment>
<feature type="compositionally biased region" description="Basic and acidic residues" evidence="6">
    <location>
        <begin position="445"/>
        <end position="462"/>
    </location>
</feature>
<dbReference type="GO" id="GO:0006357">
    <property type="term" value="P:regulation of transcription by RNA polymerase II"/>
    <property type="evidence" value="ECO:0007669"/>
    <property type="project" value="TreeGrafter"/>
</dbReference>
<keyword evidence="5" id="KW-0539">Nucleus</keyword>
<feature type="compositionally biased region" description="Polar residues" evidence="6">
    <location>
        <begin position="1"/>
        <end position="10"/>
    </location>
</feature>
<feature type="compositionally biased region" description="Acidic residues" evidence="6">
    <location>
        <begin position="693"/>
        <end position="706"/>
    </location>
</feature>
<dbReference type="OrthoDB" id="1232at2759"/>
<dbReference type="PANTHER" id="PTHR13556:SF2">
    <property type="entry name" value="TRANSCRIPTIONAL ADAPTER 3"/>
    <property type="match status" value="1"/>
</dbReference>
<feature type="compositionally biased region" description="Low complexity" evidence="6">
    <location>
        <begin position="303"/>
        <end position="314"/>
    </location>
</feature>
<reference evidence="7 8" key="1">
    <citation type="journal article" date="2010" name="Science">
        <title>Pathogenicity determinants in smut fungi revealed by genome comparison.</title>
        <authorList>
            <person name="Schirawski J."/>
            <person name="Mannhaupt G."/>
            <person name="Muench K."/>
            <person name="Brefort T."/>
            <person name="Schipper K."/>
            <person name="Doehlemann G."/>
            <person name="Di Stasio M."/>
            <person name="Roessel N."/>
            <person name="Mendoza-Mendoza A."/>
            <person name="Pester D."/>
            <person name="Mueller O."/>
            <person name="Winterberg B."/>
            <person name="Meyer E."/>
            <person name="Ghareeb H."/>
            <person name="Wollenberg T."/>
            <person name="Muensterkoetter M."/>
            <person name="Wong P."/>
            <person name="Walter M."/>
            <person name="Stukenbrock E."/>
            <person name="Gueldener U."/>
            <person name="Kahmann R."/>
        </authorList>
    </citation>
    <scope>NUCLEOTIDE SEQUENCE [LARGE SCALE GENOMIC DNA]</scope>
    <source>
        <strain evidence="8">SRZ2</strain>
    </source>
</reference>
<dbReference type="GO" id="GO:0003713">
    <property type="term" value="F:transcription coactivator activity"/>
    <property type="evidence" value="ECO:0007669"/>
    <property type="project" value="TreeGrafter"/>
</dbReference>
<dbReference type="GO" id="GO:0005634">
    <property type="term" value="C:nucleus"/>
    <property type="evidence" value="ECO:0007669"/>
    <property type="project" value="UniProtKB-SubCell"/>
</dbReference>
<keyword evidence="3" id="KW-0805">Transcription regulation</keyword>
<dbReference type="eggNOG" id="KOG4191">
    <property type="taxonomic scope" value="Eukaryota"/>
</dbReference>
<feature type="region of interest" description="Disordered" evidence="6">
    <location>
        <begin position="116"/>
        <end position="276"/>
    </location>
</feature>
<dbReference type="AlphaFoldDB" id="E7A1K4"/>
<feature type="compositionally biased region" description="Low complexity" evidence="6">
    <location>
        <begin position="144"/>
        <end position="159"/>
    </location>
</feature>
<gene>
    <name evidence="7" type="ORF">sr14020</name>
</gene>
<sequence>MGGKDSSTTLSRASRDAGASSSSMPSASRTSANAPFYRQFLPAQLSNISPNDSIPSLDELSALAKHLGRIKAESAARLSRLESRSSDPTRPLFFSAPNDLFSPPGLASLANAAQSLYSDSARQTTPSTSSASFSKNQKARERSFASPAPSTSASNVNGSAGAGAAGALASKNKIKIKRERDNDSAPASSSALYSDSRSLNKLGAASGKANPRSKAARAHSLDVGGDDESIASTDPEWDLDEDMPSRPGRTYAKNKKRKRRDAGGDSNDDESGSEFEAGALLGATGSVRGAAISKHVGPSGLNAAARSAAASASRTGSEVGASSGAMGTPKIPAIGMRLKANTGTGSGAAAAAAAQTPPGFPRKASDSTQVSTRRNSVLPSPSPLPSTPLAQAASAIAPPIIYQPAPGWELPARTPATFMPVLERSRKPRAYPTKPGEVNEDFANKDWKEKERERDRLLERESVGPGTPGGLGAGQSMVKEATTGRRGGRDLQQTPINTFYNYADAFFKTLTEDDLAWLSSKSDDHEPFQMPPLGRHYKELWEEEEALLASGTVDVYGNPISAISRSPSISLGAGGGLPLDASVLAATAAAAARNGTADSRGQHAARAELEIPPPPHFRVKQMSNLHLGLESPAVVDARSGPLAERLVASLLPSHTEHDGDDANTSTAAAARGDGTSALPPSMLASLNGHVGADDDEGDDDDAEGEPDLDLDAVVQDQDMATFEERIAKELKALEVLGADESLDWSTRADDEISTTLRMVQRELARQQKVNGMRKDRLFGIAKDRMAYQDYLNCLNSVEKEIELGWTKRLRQIKASLSKRKKGGHSYHDDSNLAPGANGVQSASGTPQPGVAPYNGPVRPQLPENVVSAMDRREKLQFAFKELFDEAKHAWQTPTESVYADLHLDEVE</sequence>
<feature type="compositionally biased region" description="Polar residues" evidence="6">
    <location>
        <begin position="116"/>
        <end position="136"/>
    </location>
</feature>